<dbReference type="eggNOG" id="ENOG502TCQI">
    <property type="taxonomic scope" value="Eukaryota"/>
</dbReference>
<name>A0A212EY24_DANPL</name>
<dbReference type="KEGG" id="dpl:KGM_208148"/>
<dbReference type="Proteomes" id="UP000007151">
    <property type="component" value="Unassembled WGS sequence"/>
</dbReference>
<dbReference type="EMBL" id="AGBW02011651">
    <property type="protein sequence ID" value="OWR46344.1"/>
    <property type="molecule type" value="Genomic_DNA"/>
</dbReference>
<comment type="caution">
    <text evidence="1">The sequence shown here is derived from an EMBL/GenBank/DDBJ whole genome shotgun (WGS) entry which is preliminary data.</text>
</comment>
<protein>
    <recommendedName>
        <fullName evidence="3">Retrotransposon Copia-like N-terminal domain-containing protein</fullName>
    </recommendedName>
</protein>
<evidence type="ECO:0008006" key="3">
    <source>
        <dbReference type="Google" id="ProtNLM"/>
    </source>
</evidence>
<evidence type="ECO:0000313" key="1">
    <source>
        <dbReference type="EMBL" id="OWR46344.1"/>
    </source>
</evidence>
<reference evidence="1 2" key="1">
    <citation type="journal article" date="2011" name="Cell">
        <title>The monarch butterfly genome yields insights into long-distance migration.</title>
        <authorList>
            <person name="Zhan S."/>
            <person name="Merlin C."/>
            <person name="Boore J.L."/>
            <person name="Reppert S.M."/>
        </authorList>
    </citation>
    <scope>NUCLEOTIDE SEQUENCE [LARGE SCALE GENOMIC DNA]</scope>
    <source>
        <strain evidence="1">F-2</strain>
    </source>
</reference>
<accession>A0A212EY24</accession>
<keyword evidence="2" id="KW-1185">Reference proteome</keyword>
<gene>
    <name evidence="1" type="ORF">KGM_208148</name>
</gene>
<sequence>MEGNYLVNVPKLKGRENYNEWAFTAKHFLVLEGMDIIKDPAADASDTDNKNTKEKLIMTIDSSLYVHIKDEKT</sequence>
<dbReference type="InParanoid" id="A0A212EY24"/>
<proteinExistence type="predicted"/>
<dbReference type="AlphaFoldDB" id="A0A212EY24"/>
<evidence type="ECO:0000313" key="2">
    <source>
        <dbReference type="Proteomes" id="UP000007151"/>
    </source>
</evidence>
<organism evidence="1 2">
    <name type="scientific">Danaus plexippus plexippus</name>
    <dbReference type="NCBI Taxonomy" id="278856"/>
    <lineage>
        <taxon>Eukaryota</taxon>
        <taxon>Metazoa</taxon>
        <taxon>Ecdysozoa</taxon>
        <taxon>Arthropoda</taxon>
        <taxon>Hexapoda</taxon>
        <taxon>Insecta</taxon>
        <taxon>Pterygota</taxon>
        <taxon>Neoptera</taxon>
        <taxon>Endopterygota</taxon>
        <taxon>Lepidoptera</taxon>
        <taxon>Glossata</taxon>
        <taxon>Ditrysia</taxon>
        <taxon>Papilionoidea</taxon>
        <taxon>Nymphalidae</taxon>
        <taxon>Danainae</taxon>
        <taxon>Danaini</taxon>
        <taxon>Danaina</taxon>
        <taxon>Danaus</taxon>
        <taxon>Danaus</taxon>
    </lineage>
</organism>